<dbReference type="Proteomes" id="UP000822688">
    <property type="component" value="Chromosome 9"/>
</dbReference>
<proteinExistence type="predicted"/>
<sequence length="250" mass="27718">MCSEIGRQRLYLSIELCPGDDHVAVAVIVRGNAQRRPHSRRCIHDVGCARLLIRMICVASILRVALVDYLRRRGLAVARDLNRFPAAGVVVEPSRRHRYHPLAVGVILAVACPRGSAVSTRREAVYRHGRCGCRGRDRWRAGESPIFVSSYAAWVVVRVALVGCDSPRGEVPVRLARSSLRWRRSFRADVSADTGIIVALATHASKLSFTLVVKGARLVTSFQSLCMNAWDDQQRSNEKQGKEGTATRHS</sequence>
<accession>A0A8T0GWU6</accession>
<evidence type="ECO:0000313" key="2">
    <source>
        <dbReference type="Proteomes" id="UP000822688"/>
    </source>
</evidence>
<reference evidence="1" key="1">
    <citation type="submission" date="2020-06" db="EMBL/GenBank/DDBJ databases">
        <title>WGS assembly of Ceratodon purpureus strain R40.</title>
        <authorList>
            <person name="Carey S.B."/>
            <person name="Jenkins J."/>
            <person name="Shu S."/>
            <person name="Lovell J.T."/>
            <person name="Sreedasyam A."/>
            <person name="Maumus F."/>
            <person name="Tiley G.P."/>
            <person name="Fernandez-Pozo N."/>
            <person name="Barry K."/>
            <person name="Chen C."/>
            <person name="Wang M."/>
            <person name="Lipzen A."/>
            <person name="Daum C."/>
            <person name="Saski C.A."/>
            <person name="Payton A.C."/>
            <person name="Mcbreen J.C."/>
            <person name="Conrad R.E."/>
            <person name="Kollar L.M."/>
            <person name="Olsson S."/>
            <person name="Huttunen S."/>
            <person name="Landis J.B."/>
            <person name="Wickett N.J."/>
            <person name="Johnson M.G."/>
            <person name="Rensing S.A."/>
            <person name="Grimwood J."/>
            <person name="Schmutz J."/>
            <person name="Mcdaniel S.F."/>
        </authorList>
    </citation>
    <scope>NUCLEOTIDE SEQUENCE</scope>
    <source>
        <strain evidence="1">R40</strain>
    </source>
</reference>
<dbReference type="AlphaFoldDB" id="A0A8T0GWU6"/>
<dbReference type="EMBL" id="CM026430">
    <property type="protein sequence ID" value="KAG0562198.1"/>
    <property type="molecule type" value="Genomic_DNA"/>
</dbReference>
<comment type="caution">
    <text evidence="1">The sequence shown here is derived from an EMBL/GenBank/DDBJ whole genome shotgun (WGS) entry which is preliminary data.</text>
</comment>
<protein>
    <submittedName>
        <fullName evidence="1">Uncharacterized protein</fullName>
    </submittedName>
</protein>
<evidence type="ECO:0000313" key="1">
    <source>
        <dbReference type="EMBL" id="KAG0562198.1"/>
    </source>
</evidence>
<keyword evidence="2" id="KW-1185">Reference proteome</keyword>
<gene>
    <name evidence="1" type="ORF">KC19_9G125900</name>
</gene>
<name>A0A8T0GWU6_CERPU</name>
<organism evidence="1 2">
    <name type="scientific">Ceratodon purpureus</name>
    <name type="common">Fire moss</name>
    <name type="synonym">Dicranum purpureum</name>
    <dbReference type="NCBI Taxonomy" id="3225"/>
    <lineage>
        <taxon>Eukaryota</taxon>
        <taxon>Viridiplantae</taxon>
        <taxon>Streptophyta</taxon>
        <taxon>Embryophyta</taxon>
        <taxon>Bryophyta</taxon>
        <taxon>Bryophytina</taxon>
        <taxon>Bryopsida</taxon>
        <taxon>Dicranidae</taxon>
        <taxon>Pseudoditrichales</taxon>
        <taxon>Ditrichaceae</taxon>
        <taxon>Ceratodon</taxon>
    </lineage>
</organism>